<feature type="domain" description="HTH araC/xylS-type" evidence="5">
    <location>
        <begin position="23"/>
        <end position="126"/>
    </location>
</feature>
<reference evidence="6" key="1">
    <citation type="submission" date="2020-08" db="EMBL/GenBank/DDBJ databases">
        <authorList>
            <person name="Hu Y."/>
            <person name="Nguyen S.V."/>
            <person name="Li F."/>
            <person name="Fanning S."/>
        </authorList>
    </citation>
    <scope>NUCLEOTIDE SEQUENCE</scope>
    <source>
        <strain evidence="6">SYSU D8009</strain>
    </source>
</reference>
<gene>
    <name evidence="6" type="ORF">H7965_28720</name>
</gene>
<dbReference type="Pfam" id="PF14559">
    <property type="entry name" value="TPR_19"/>
    <property type="match status" value="1"/>
</dbReference>
<keyword evidence="7" id="KW-1185">Reference proteome</keyword>
<evidence type="ECO:0000256" key="2">
    <source>
        <dbReference type="ARBA" id="ARBA00023125"/>
    </source>
</evidence>
<evidence type="ECO:0000256" key="4">
    <source>
        <dbReference type="PROSITE-ProRule" id="PRU00339"/>
    </source>
</evidence>
<evidence type="ECO:0000256" key="3">
    <source>
        <dbReference type="ARBA" id="ARBA00023163"/>
    </source>
</evidence>
<comment type="caution">
    <text evidence="6">The sequence shown here is derived from an EMBL/GenBank/DDBJ whole genome shotgun (WGS) entry which is preliminary data.</text>
</comment>
<dbReference type="Pfam" id="PF12833">
    <property type="entry name" value="HTH_18"/>
    <property type="match status" value="1"/>
</dbReference>
<dbReference type="PROSITE" id="PS01124">
    <property type="entry name" value="HTH_ARAC_FAMILY_2"/>
    <property type="match status" value="1"/>
</dbReference>
<feature type="repeat" description="TPR" evidence="4">
    <location>
        <begin position="413"/>
        <end position="446"/>
    </location>
</feature>
<evidence type="ECO:0000256" key="1">
    <source>
        <dbReference type="ARBA" id="ARBA00023015"/>
    </source>
</evidence>
<dbReference type="PANTHER" id="PTHR47893">
    <property type="entry name" value="REGULATORY PROTEIN PCHR"/>
    <property type="match status" value="1"/>
</dbReference>
<dbReference type="InterPro" id="IPR018062">
    <property type="entry name" value="HTH_AraC-typ_CS"/>
</dbReference>
<dbReference type="SUPFAM" id="SSF48452">
    <property type="entry name" value="TPR-like"/>
    <property type="match status" value="1"/>
</dbReference>
<dbReference type="SMART" id="SM00342">
    <property type="entry name" value="HTH_ARAC"/>
    <property type="match status" value="1"/>
</dbReference>
<evidence type="ECO:0000313" key="7">
    <source>
        <dbReference type="Proteomes" id="UP000600101"/>
    </source>
</evidence>
<dbReference type="RefSeq" id="WP_186773930.1">
    <property type="nucleotide sequence ID" value="NZ_JACOMF010000139.1"/>
</dbReference>
<dbReference type="SUPFAM" id="SSF46689">
    <property type="entry name" value="Homeodomain-like"/>
    <property type="match status" value="1"/>
</dbReference>
<proteinExistence type="predicted"/>
<keyword evidence="2" id="KW-0238">DNA-binding</keyword>
<dbReference type="EMBL" id="JACOMF010000139">
    <property type="protein sequence ID" value="MBC4019205.1"/>
    <property type="molecule type" value="Genomic_DNA"/>
</dbReference>
<evidence type="ECO:0000313" key="6">
    <source>
        <dbReference type="EMBL" id="MBC4019205.1"/>
    </source>
</evidence>
<dbReference type="InterPro" id="IPR009057">
    <property type="entry name" value="Homeodomain-like_sf"/>
</dbReference>
<dbReference type="Proteomes" id="UP000600101">
    <property type="component" value="Unassembled WGS sequence"/>
</dbReference>
<dbReference type="PROSITE" id="PS00041">
    <property type="entry name" value="HTH_ARAC_FAMILY_1"/>
    <property type="match status" value="1"/>
</dbReference>
<dbReference type="InterPro" id="IPR011990">
    <property type="entry name" value="TPR-like_helical_dom_sf"/>
</dbReference>
<dbReference type="InterPro" id="IPR053142">
    <property type="entry name" value="PchR_regulatory_protein"/>
</dbReference>
<dbReference type="PANTHER" id="PTHR47893:SF1">
    <property type="entry name" value="REGULATORY PROTEIN PCHR"/>
    <property type="match status" value="1"/>
</dbReference>
<keyword evidence="1" id="KW-0805">Transcription regulation</keyword>
<dbReference type="InterPro" id="IPR019734">
    <property type="entry name" value="TPR_rpt"/>
</dbReference>
<protein>
    <submittedName>
        <fullName evidence="6">Helix-turn-helix domain-containing protein</fullName>
    </submittedName>
</protein>
<keyword evidence="4" id="KW-0802">TPR repeat</keyword>
<sequence length="510" mass="54193">MPLALTQPAPSGASGQGGQACVARALKAVKSALAGDSATAPSLSYLAEAAGVSPRTLQRHFARLLGLSPHAAVQQLRLAAARQTLRSGEVASVLEATLRHGFEHPGRFSIAYSRTFGEAPSATLRAARTCAASAASTSGTPILLRVLEPGTPGDAVCARRSTDDLAIALGHARDLVLLSPSPGAVPDVRHTLRLEGRVEADSVTLSVVQAARGVVVLTLRERLEPRMGLSWADRVVSALRAAIAEEQIEQARRMPRHRANIEMLVHRARPAALSQEPVLVGMALDLLDEALLRDPSHARAQALAAWSRALGANHCFTRDSEGERARALEHGRRALALAPDDPEVLTPVAGALSMANHLDEAEGLIARSLTLDPDQPEALRRLGFIQNFRGDGRRAAAAFRRALGAYPAGYNGAMALIGLGIARFILGDYARSARALARALDQQPSRAWPNRFLAAAAMHAGAHEEAWRSLAALRRSFPDLTLGWCEQSDALHPEAMGRVLEGLARAGLPR</sequence>
<dbReference type="InterPro" id="IPR018060">
    <property type="entry name" value="HTH_AraC"/>
</dbReference>
<accession>A0A9X0R3T9</accession>
<dbReference type="PROSITE" id="PS50005">
    <property type="entry name" value="TPR"/>
    <property type="match status" value="1"/>
</dbReference>
<dbReference type="Gene3D" id="1.10.10.60">
    <property type="entry name" value="Homeodomain-like"/>
    <property type="match status" value="1"/>
</dbReference>
<dbReference type="AlphaFoldDB" id="A0A9X0R3T9"/>
<dbReference type="SMART" id="SM00028">
    <property type="entry name" value="TPR"/>
    <property type="match status" value="2"/>
</dbReference>
<dbReference type="GO" id="GO:0043565">
    <property type="term" value="F:sequence-specific DNA binding"/>
    <property type="evidence" value="ECO:0007669"/>
    <property type="project" value="InterPro"/>
</dbReference>
<dbReference type="GO" id="GO:0003700">
    <property type="term" value="F:DNA-binding transcription factor activity"/>
    <property type="evidence" value="ECO:0007669"/>
    <property type="project" value="InterPro"/>
</dbReference>
<dbReference type="Gene3D" id="1.25.40.10">
    <property type="entry name" value="Tetratricopeptide repeat domain"/>
    <property type="match status" value="2"/>
</dbReference>
<organism evidence="6 7">
    <name type="scientific">Siccirubricoccus deserti</name>
    <dbReference type="NCBI Taxonomy" id="2013562"/>
    <lineage>
        <taxon>Bacteria</taxon>
        <taxon>Pseudomonadati</taxon>
        <taxon>Pseudomonadota</taxon>
        <taxon>Alphaproteobacteria</taxon>
        <taxon>Acetobacterales</taxon>
        <taxon>Roseomonadaceae</taxon>
        <taxon>Siccirubricoccus</taxon>
    </lineage>
</organism>
<name>A0A9X0R3T9_9PROT</name>
<keyword evidence="3" id="KW-0804">Transcription</keyword>
<evidence type="ECO:0000259" key="5">
    <source>
        <dbReference type="PROSITE" id="PS01124"/>
    </source>
</evidence>